<evidence type="ECO:0000256" key="4">
    <source>
        <dbReference type="ARBA" id="ARBA00022679"/>
    </source>
</evidence>
<feature type="active site" evidence="11">
    <location>
        <position position="293"/>
    </location>
</feature>
<accession>A0AAX4NHC5</accession>
<dbReference type="KEGG" id="omr:OXIME_001166"/>
<evidence type="ECO:0000256" key="13">
    <source>
        <dbReference type="RuleBase" id="RU004224"/>
    </source>
</evidence>
<comment type="function">
    <text evidence="11">Catalytic subunit of DNA primase, an RNA polymerase that catalyzes the synthesis of short RNA molecules used as primers for DNA polymerase during DNA replication. The small subunit contains the primase catalytic core and has DNA synthesis activity on its own. Binding to the large subunit stabilizes and modulates the activity, increasing the rate of DNA synthesis while decreasing the length of the DNA fragments, and conferring RNA synthesis capability. The DNA polymerase activity may enable DNA primase to also catalyze primer extension after primer synthesis. May also play a role in DNA repair.</text>
</comment>
<dbReference type="InterPro" id="IPR002755">
    <property type="entry name" value="DNA_primase_S"/>
</dbReference>
<evidence type="ECO:0000313" key="14">
    <source>
        <dbReference type="EMBL" id="WYY00588.1"/>
    </source>
</evidence>
<keyword evidence="5 11" id="KW-0548">Nucleotidyltransferase</keyword>
<evidence type="ECO:0000256" key="11">
    <source>
        <dbReference type="HAMAP-Rule" id="MF_00700"/>
    </source>
</evidence>
<name>A0AAX4NHC5_9ARCH</name>
<keyword evidence="6 11" id="KW-0235">DNA replication</keyword>
<evidence type="ECO:0000256" key="10">
    <source>
        <dbReference type="ARBA" id="ARBA00023211"/>
    </source>
</evidence>
<dbReference type="AlphaFoldDB" id="A0AAX4NHC5"/>
<dbReference type="InterPro" id="IPR023639">
    <property type="entry name" value="DNA_primase_ssu_PriS"/>
</dbReference>
<evidence type="ECO:0000256" key="8">
    <source>
        <dbReference type="ARBA" id="ARBA00022842"/>
    </source>
</evidence>
<keyword evidence="7 11" id="KW-0479">Metal-binding</keyword>
<dbReference type="NCBIfam" id="TIGR00335">
    <property type="entry name" value="primase_sml"/>
    <property type="match status" value="1"/>
</dbReference>
<evidence type="ECO:0000256" key="7">
    <source>
        <dbReference type="ARBA" id="ARBA00022723"/>
    </source>
</evidence>
<dbReference type="GeneID" id="95967903"/>
<protein>
    <recommendedName>
        <fullName evidence="11">DNA primase small subunit PriS</fullName>
        <ecNumber evidence="11">2.7.7.-</ecNumber>
    </recommendedName>
</protein>
<comment type="subunit">
    <text evidence="11">Heterodimer of a small subunit (PriS) and a large subunit (PriL).</text>
</comment>
<dbReference type="EC" id="2.7.7.-" evidence="11"/>
<keyword evidence="9 11" id="KW-0804">Transcription</keyword>
<evidence type="ECO:0000256" key="2">
    <source>
        <dbReference type="ARBA" id="ARBA00022478"/>
    </source>
</evidence>
<comment type="similarity">
    <text evidence="1 11 12">Belongs to the eukaryotic-type primase small subunit family.</text>
</comment>
<evidence type="ECO:0000313" key="15">
    <source>
        <dbReference type="Proteomes" id="UP001451606"/>
    </source>
</evidence>
<reference evidence="14 15" key="1">
    <citation type="submission" date="2023-09" db="EMBL/GenBank/DDBJ databases">
        <authorList>
            <person name="Golyshina O.V."/>
            <person name="Lunev E.A."/>
            <person name="Bargiela R."/>
            <person name="Gaines M.C."/>
            <person name="Daum B."/>
            <person name="Bale N.J."/>
            <person name="Koenen M."/>
            <person name="Sinninghe Damst J.S."/>
            <person name="Yakimov M."/>
            <person name="Golyshin P.N."/>
        </authorList>
    </citation>
    <scope>NUCLEOTIDE SEQUENCE [LARGE SCALE GENOMIC DNA]</scope>
    <source>
        <strain evidence="14 15">M1</strain>
    </source>
</reference>
<dbReference type="GO" id="GO:1990077">
    <property type="term" value="C:primosome complex"/>
    <property type="evidence" value="ECO:0007669"/>
    <property type="project" value="UniProtKB-KW"/>
</dbReference>
<proteinExistence type="inferred from homology"/>
<evidence type="ECO:0000256" key="5">
    <source>
        <dbReference type="ARBA" id="ARBA00022695"/>
    </source>
</evidence>
<dbReference type="Proteomes" id="UP001451606">
    <property type="component" value="Chromosome"/>
</dbReference>
<keyword evidence="15" id="KW-1185">Reference proteome</keyword>
<evidence type="ECO:0000256" key="12">
    <source>
        <dbReference type="RuleBase" id="RU003514"/>
    </source>
</evidence>
<feature type="active site" evidence="11">
    <location>
        <position position="95"/>
    </location>
</feature>
<comment type="function">
    <text evidence="13">RNA polymerase that catalyzes the synthesis of short RNA molecules used as primers for DNA polymerase during DNA replication.</text>
</comment>
<evidence type="ECO:0000256" key="3">
    <source>
        <dbReference type="ARBA" id="ARBA00022515"/>
    </source>
</evidence>
<dbReference type="PANTHER" id="PTHR10536">
    <property type="entry name" value="DNA PRIMASE SMALL SUBUNIT"/>
    <property type="match status" value="1"/>
</dbReference>
<organism evidence="14 15">
    <name type="scientific">Oxyplasma meridianum</name>
    <dbReference type="NCBI Taxonomy" id="3073602"/>
    <lineage>
        <taxon>Archaea</taxon>
        <taxon>Methanobacteriati</taxon>
        <taxon>Thermoplasmatota</taxon>
        <taxon>Thermoplasmata</taxon>
        <taxon>Thermoplasmatales</taxon>
        <taxon>Thermoplasmataceae</taxon>
        <taxon>Oxyplasma</taxon>
    </lineage>
</organism>
<dbReference type="InterPro" id="IPR014052">
    <property type="entry name" value="DNA_primase_ssu_euk/arc"/>
</dbReference>
<evidence type="ECO:0000256" key="9">
    <source>
        <dbReference type="ARBA" id="ARBA00023163"/>
    </source>
</evidence>
<keyword evidence="10 11" id="KW-0464">Manganese</keyword>
<dbReference type="CDD" id="cd04860">
    <property type="entry name" value="AE_Prim_S"/>
    <property type="match status" value="1"/>
</dbReference>
<keyword evidence="8 11" id="KW-0460">Magnesium</keyword>
<keyword evidence="2 11" id="KW-0240">DNA-directed RNA polymerase</keyword>
<dbReference type="EMBL" id="CP133772">
    <property type="protein sequence ID" value="WYY00588.1"/>
    <property type="molecule type" value="Genomic_DNA"/>
</dbReference>
<dbReference type="Gene3D" id="3.90.920.10">
    <property type="entry name" value="DNA primase, PRIM domain"/>
    <property type="match status" value="1"/>
</dbReference>
<evidence type="ECO:0000256" key="6">
    <source>
        <dbReference type="ARBA" id="ARBA00022705"/>
    </source>
</evidence>
<sequence>METNPSDNLLKKYFREYYKCWKSPVPDLISSREIGFIPFYGSMIRHIRLINPNEVDSFVNRNVPRHFYYSTAYYRYPDEKKMDEKGWLGSELIFDLDADHIEGAEKMRYDEILDKVKEHTIRLIENFLLGTFGFDENDLKVFFSGGRGYHVHVLSESIYSLNSDGRREIADYIRGEGLASDELGKINVVDVKEAKGWISSIDQRFTEIYRKFSENDESVYEDRFLLKAFGNRENIQKYFGRMKTLKIRQKVVKKLDLMREPGREKYGYMTRDDQEILQNIITAMQKEETSEIDEPVTTDIHRLIRYPYSLHGKTGLIVCPVAINHIRDFDPLEEALNPLLKGKTSKINIKRNVNIKFNSELHTLVPGETELPLDISVFLAASRMGSFI</sequence>
<keyword evidence="4 11" id="KW-0808">Transferase</keyword>
<dbReference type="SUPFAM" id="SSF56747">
    <property type="entry name" value="Prim-pol domain"/>
    <property type="match status" value="1"/>
</dbReference>
<dbReference type="GO" id="GO:0046872">
    <property type="term" value="F:metal ion binding"/>
    <property type="evidence" value="ECO:0007669"/>
    <property type="project" value="UniProtKB-KW"/>
</dbReference>
<dbReference type="RefSeq" id="WP_393970922.1">
    <property type="nucleotide sequence ID" value="NZ_CP133772.1"/>
</dbReference>
<dbReference type="GO" id="GO:0003899">
    <property type="term" value="F:DNA-directed RNA polymerase activity"/>
    <property type="evidence" value="ECO:0007669"/>
    <property type="project" value="UniProtKB-UniRule"/>
</dbReference>
<keyword evidence="3 11" id="KW-0639">Primosome</keyword>
<dbReference type="GO" id="GO:0006269">
    <property type="term" value="P:DNA replication, synthesis of primer"/>
    <property type="evidence" value="ECO:0007669"/>
    <property type="project" value="UniProtKB-UniRule"/>
</dbReference>
<dbReference type="HAMAP" id="MF_00700">
    <property type="entry name" value="DNA_primase_sml_arc"/>
    <property type="match status" value="1"/>
</dbReference>
<evidence type="ECO:0000256" key="1">
    <source>
        <dbReference type="ARBA" id="ARBA00009762"/>
    </source>
</evidence>
<gene>
    <name evidence="11 14" type="primary">priS</name>
    <name evidence="14" type="ORF">OXIME_001166</name>
</gene>
<dbReference type="Pfam" id="PF01896">
    <property type="entry name" value="DNA_primase_S"/>
    <property type="match status" value="1"/>
</dbReference>
<comment type="cofactor">
    <cofactor evidence="11">
        <name>Mg(2+)</name>
        <dbReference type="ChEBI" id="CHEBI:18420"/>
    </cofactor>
    <cofactor evidence="11">
        <name>Mn(2+)</name>
        <dbReference type="ChEBI" id="CHEBI:29035"/>
    </cofactor>
</comment>
<dbReference type="GO" id="GO:0000428">
    <property type="term" value="C:DNA-directed RNA polymerase complex"/>
    <property type="evidence" value="ECO:0007669"/>
    <property type="project" value="UniProtKB-KW"/>
</dbReference>
<feature type="active site" evidence="11">
    <location>
        <position position="97"/>
    </location>
</feature>